<keyword evidence="1" id="KW-1133">Transmembrane helix</keyword>
<dbReference type="RefSeq" id="WP_274796728.1">
    <property type="nucleotide sequence ID" value="NZ_CP113527.1"/>
</dbReference>
<dbReference type="InterPro" id="IPR051790">
    <property type="entry name" value="Cytochrome_c-biogenesis_DsbD"/>
</dbReference>
<reference evidence="3 6" key="2">
    <citation type="submission" date="2023-12" db="EMBL/GenBank/DDBJ databases">
        <title>Genome comparison identifies genes involved in endophytic behavior of Lysinibacillus irui and provides insights into its role as a plant-growth promoting bacterium.</title>
        <authorList>
            <person name="Hilario S."/>
            <person name="Matos I."/>
            <person name="Goncalves M.F.M."/>
            <person name="Pardo C.A."/>
            <person name="Santos M.J."/>
        </authorList>
    </citation>
    <scope>NUCLEOTIDE SEQUENCE [LARGE SCALE GENOMIC DNA]</scope>
    <source>
        <strain evidence="3 6">B3</strain>
    </source>
</reference>
<proteinExistence type="predicted"/>
<evidence type="ECO:0000313" key="3">
    <source>
        <dbReference type="EMBL" id="MEA0977632.1"/>
    </source>
</evidence>
<feature type="transmembrane region" description="Helical" evidence="1">
    <location>
        <begin position="181"/>
        <end position="204"/>
    </location>
</feature>
<evidence type="ECO:0000313" key="6">
    <source>
        <dbReference type="Proteomes" id="UP001289615"/>
    </source>
</evidence>
<dbReference type="EMBL" id="JAXUIA010000012">
    <property type="protein sequence ID" value="MEA0977632.1"/>
    <property type="molecule type" value="Genomic_DNA"/>
</dbReference>
<dbReference type="KEGG" id="liu:OU989_08590"/>
<dbReference type="PANTHER" id="PTHR31272:SF4">
    <property type="entry name" value="CYTOCHROME C-TYPE BIOGENESIS PROTEIN HI_1454-RELATED"/>
    <property type="match status" value="1"/>
</dbReference>
<accession>A0AAJ5RLE7</accession>
<dbReference type="Pfam" id="PF13386">
    <property type="entry name" value="DsbD_2"/>
    <property type="match status" value="1"/>
</dbReference>
<dbReference type="InterPro" id="IPR039447">
    <property type="entry name" value="UreH-like_TM_dom"/>
</dbReference>
<organism evidence="4 5">
    <name type="scientific">Lysinibacillus irui</name>
    <dbReference type="NCBI Taxonomy" id="2998077"/>
    <lineage>
        <taxon>Bacteria</taxon>
        <taxon>Bacillati</taxon>
        <taxon>Bacillota</taxon>
        <taxon>Bacilli</taxon>
        <taxon>Bacillales</taxon>
        <taxon>Bacillaceae</taxon>
        <taxon>Lysinibacillus</taxon>
    </lineage>
</organism>
<feature type="transmembrane region" description="Helical" evidence="1">
    <location>
        <begin position="69"/>
        <end position="91"/>
    </location>
</feature>
<feature type="transmembrane region" description="Helical" evidence="1">
    <location>
        <begin position="103"/>
        <end position="124"/>
    </location>
</feature>
<dbReference type="EMBL" id="CP113527">
    <property type="protein sequence ID" value="WDV08522.1"/>
    <property type="molecule type" value="Genomic_DNA"/>
</dbReference>
<name>A0AAJ5RLE7_9BACI</name>
<dbReference type="Proteomes" id="UP001289615">
    <property type="component" value="Unassembled WGS sequence"/>
</dbReference>
<dbReference type="Proteomes" id="UP001219585">
    <property type="component" value="Chromosome"/>
</dbReference>
<feature type="transmembrane region" description="Helical" evidence="1">
    <location>
        <begin position="27"/>
        <end position="48"/>
    </location>
</feature>
<gene>
    <name evidence="4" type="ORF">OU989_08590</name>
    <name evidence="3" type="ORF">U6C28_15085</name>
</gene>
<dbReference type="AlphaFoldDB" id="A0AAJ5RLE7"/>
<feature type="transmembrane region" description="Helical" evidence="1">
    <location>
        <begin position="224"/>
        <end position="243"/>
    </location>
</feature>
<evidence type="ECO:0000313" key="4">
    <source>
        <dbReference type="EMBL" id="WDV08522.1"/>
    </source>
</evidence>
<dbReference type="PANTHER" id="PTHR31272">
    <property type="entry name" value="CYTOCHROME C-TYPE BIOGENESIS PROTEIN HI_1454-RELATED"/>
    <property type="match status" value="1"/>
</dbReference>
<feature type="transmembrane region" description="Helical" evidence="1">
    <location>
        <begin position="145"/>
        <end position="169"/>
    </location>
</feature>
<keyword evidence="6" id="KW-1185">Reference proteome</keyword>
<sequence length="244" mass="27042">MYRMMSAVSQFISDPISQFLNGYEHSAFAMTVLLGLLGALAPCQLTGNMSAITYYGNRTLQLKSNWQEIVLFMLGKVLVFSGLGLFAWLFGQSFETKMTQYFPIFRQAIGPIMLITGLVLIGLFKLKFLYRLSSLLPPVVKAGKLGSFLMGASFAIAFCPTMFVLFFGWLMPIVASTPYGLILPSVFGVATSIPLILLLVFIYLFDAKRLIMRTSIKLGRGIQIVAGILLVFIGMTDTITYWGM</sequence>
<keyword evidence="1" id="KW-0812">Transmembrane</keyword>
<evidence type="ECO:0000259" key="2">
    <source>
        <dbReference type="Pfam" id="PF13386"/>
    </source>
</evidence>
<keyword evidence="1" id="KW-0472">Membrane</keyword>
<feature type="domain" description="Urease accessory protein UreH-like transmembrane" evidence="2">
    <location>
        <begin position="32"/>
        <end position="235"/>
    </location>
</feature>
<reference evidence="4" key="1">
    <citation type="submission" date="2022-11" db="EMBL/GenBank/DDBJ databases">
        <title>Lysinibacillus irui.</title>
        <authorList>
            <person name="Akintayo S.O."/>
        </authorList>
    </citation>
    <scope>NUCLEOTIDE SEQUENCE</scope>
    <source>
        <strain evidence="4">IRB4-01</strain>
    </source>
</reference>
<evidence type="ECO:0000313" key="5">
    <source>
        <dbReference type="Proteomes" id="UP001219585"/>
    </source>
</evidence>
<evidence type="ECO:0000256" key="1">
    <source>
        <dbReference type="SAM" id="Phobius"/>
    </source>
</evidence>
<protein>
    <submittedName>
        <fullName evidence="4">Sulfite exporter TauE/SafE family protein</fullName>
    </submittedName>
</protein>